<dbReference type="Proteomes" id="UP000324222">
    <property type="component" value="Unassembled WGS sequence"/>
</dbReference>
<feature type="chain" id="PRO_5022705064" evidence="2">
    <location>
        <begin position="26"/>
        <end position="312"/>
    </location>
</feature>
<feature type="compositionally biased region" description="Low complexity" evidence="1">
    <location>
        <begin position="250"/>
        <end position="274"/>
    </location>
</feature>
<protein>
    <submittedName>
        <fullName evidence="3">Uncharacterized protein</fullName>
    </submittedName>
</protein>
<proteinExistence type="predicted"/>
<name>A0A5B7CIW1_PORTR</name>
<feature type="region of interest" description="Disordered" evidence="1">
    <location>
        <begin position="139"/>
        <end position="280"/>
    </location>
</feature>
<feature type="compositionally biased region" description="Pro residues" evidence="1">
    <location>
        <begin position="144"/>
        <end position="154"/>
    </location>
</feature>
<evidence type="ECO:0000256" key="2">
    <source>
        <dbReference type="SAM" id="SignalP"/>
    </source>
</evidence>
<feature type="compositionally biased region" description="Low complexity" evidence="1">
    <location>
        <begin position="229"/>
        <end position="243"/>
    </location>
</feature>
<organism evidence="3 4">
    <name type="scientific">Portunus trituberculatus</name>
    <name type="common">Swimming crab</name>
    <name type="synonym">Neptunus trituberculatus</name>
    <dbReference type="NCBI Taxonomy" id="210409"/>
    <lineage>
        <taxon>Eukaryota</taxon>
        <taxon>Metazoa</taxon>
        <taxon>Ecdysozoa</taxon>
        <taxon>Arthropoda</taxon>
        <taxon>Crustacea</taxon>
        <taxon>Multicrustacea</taxon>
        <taxon>Malacostraca</taxon>
        <taxon>Eumalacostraca</taxon>
        <taxon>Eucarida</taxon>
        <taxon>Decapoda</taxon>
        <taxon>Pleocyemata</taxon>
        <taxon>Brachyura</taxon>
        <taxon>Eubrachyura</taxon>
        <taxon>Portunoidea</taxon>
        <taxon>Portunidae</taxon>
        <taxon>Portuninae</taxon>
        <taxon>Portunus</taxon>
    </lineage>
</organism>
<gene>
    <name evidence="3" type="ORF">E2C01_001223</name>
</gene>
<keyword evidence="2" id="KW-0732">Signal</keyword>
<dbReference type="OrthoDB" id="6020705at2759"/>
<evidence type="ECO:0000313" key="3">
    <source>
        <dbReference type="EMBL" id="MPC08634.1"/>
    </source>
</evidence>
<evidence type="ECO:0000256" key="1">
    <source>
        <dbReference type="SAM" id="MobiDB-lite"/>
    </source>
</evidence>
<accession>A0A5B7CIW1</accession>
<evidence type="ECO:0000313" key="4">
    <source>
        <dbReference type="Proteomes" id="UP000324222"/>
    </source>
</evidence>
<keyword evidence="4" id="KW-1185">Reference proteome</keyword>
<feature type="compositionally biased region" description="Pro residues" evidence="1">
    <location>
        <begin position="184"/>
        <end position="223"/>
    </location>
</feature>
<feature type="region of interest" description="Disordered" evidence="1">
    <location>
        <begin position="38"/>
        <end position="89"/>
    </location>
</feature>
<dbReference type="EMBL" id="VSRR010000038">
    <property type="protein sequence ID" value="MPC08634.1"/>
    <property type="molecule type" value="Genomic_DNA"/>
</dbReference>
<comment type="caution">
    <text evidence="3">The sequence shown here is derived from an EMBL/GenBank/DDBJ whole genome shotgun (WGS) entry which is preliminary data.</text>
</comment>
<reference evidence="3 4" key="1">
    <citation type="submission" date="2019-05" db="EMBL/GenBank/DDBJ databases">
        <title>Another draft genome of Portunus trituberculatus and its Hox gene families provides insights of decapod evolution.</title>
        <authorList>
            <person name="Jeong J.-H."/>
            <person name="Song I."/>
            <person name="Kim S."/>
            <person name="Choi T."/>
            <person name="Kim D."/>
            <person name="Ryu S."/>
            <person name="Kim W."/>
        </authorList>
    </citation>
    <scope>NUCLEOTIDE SEQUENCE [LARGE SCALE GENOMIC DNA]</scope>
    <source>
        <tissue evidence="3">Muscle</tissue>
    </source>
</reference>
<sequence>MQQVRTRFADVPLLLLAMFHRFTVPNISVCNPDYVPRSDPLTGSPRDHPPPYDETMSRPVPPRSEASQGLNTTTTTTTSINGVAGNRTTKPLLGGEYIYTKSELPPPLAPRAPSNSARWSPVGGPGMVCSGGMTSVHNIMYRSLPPPPPSPGPTTPTHTHTHHHHPHHHARVSSPTHTAHHAPLPAPPCVPLPPTPTSPPPLTPTTPTPVTPTTQAPPIPTGPAPYAHTSSSATLPPTPTTRSSTHRRTPSSGSGASVGSPSMSASMSASWAPGLVREDSRTHTRCSLEDLRHSELKKQQVRQPVCVLCCVA</sequence>
<dbReference type="AlphaFoldDB" id="A0A5B7CIW1"/>
<feature type="compositionally biased region" description="Basic residues" evidence="1">
    <location>
        <begin position="159"/>
        <end position="171"/>
    </location>
</feature>
<feature type="signal peptide" evidence="2">
    <location>
        <begin position="1"/>
        <end position="25"/>
    </location>
</feature>